<protein>
    <submittedName>
        <fullName evidence="2">Uncharacterized protein</fullName>
    </submittedName>
</protein>
<proteinExistence type="predicted"/>
<dbReference type="Proteomes" id="UP000681722">
    <property type="component" value="Unassembled WGS sequence"/>
</dbReference>
<accession>A0A8S2Y367</accession>
<dbReference type="EMBL" id="CAJOBC010111700">
    <property type="protein sequence ID" value="CAF4531182.1"/>
    <property type="molecule type" value="Genomic_DNA"/>
</dbReference>
<dbReference type="EMBL" id="CAJOBA010085912">
    <property type="protein sequence ID" value="CAF4463352.1"/>
    <property type="molecule type" value="Genomic_DNA"/>
</dbReference>
<evidence type="ECO:0000313" key="3">
    <source>
        <dbReference type="Proteomes" id="UP000681722"/>
    </source>
</evidence>
<evidence type="ECO:0000313" key="2">
    <source>
        <dbReference type="EMBL" id="CAF4531182.1"/>
    </source>
</evidence>
<dbReference type="AlphaFoldDB" id="A0A8S2Y367"/>
<name>A0A8S2Y367_9BILA</name>
<evidence type="ECO:0000313" key="1">
    <source>
        <dbReference type="EMBL" id="CAF4463352.1"/>
    </source>
</evidence>
<reference evidence="2" key="1">
    <citation type="submission" date="2021-02" db="EMBL/GenBank/DDBJ databases">
        <authorList>
            <person name="Nowell W R."/>
        </authorList>
    </citation>
    <scope>NUCLEOTIDE SEQUENCE</scope>
</reference>
<organism evidence="2 3">
    <name type="scientific">Didymodactylos carnosus</name>
    <dbReference type="NCBI Taxonomy" id="1234261"/>
    <lineage>
        <taxon>Eukaryota</taxon>
        <taxon>Metazoa</taxon>
        <taxon>Spiralia</taxon>
        <taxon>Gnathifera</taxon>
        <taxon>Rotifera</taxon>
        <taxon>Eurotatoria</taxon>
        <taxon>Bdelloidea</taxon>
        <taxon>Philodinida</taxon>
        <taxon>Philodinidae</taxon>
        <taxon>Didymodactylos</taxon>
    </lineage>
</organism>
<feature type="non-terminal residue" evidence="2">
    <location>
        <position position="1"/>
    </location>
</feature>
<comment type="caution">
    <text evidence="2">The sequence shown here is derived from an EMBL/GenBank/DDBJ whole genome shotgun (WGS) entry which is preliminary data.</text>
</comment>
<sequence length="120" mass="13858">LQSVVLACKAYHEPTQQSHNIRKFTDDILLEYGLKLNESIYIGCDNEAKMVNKKIEHALTKPDIKCDEIQQLFKDVRSTVTHTRLSHNQTKLSKNKFAQYFIHFVDVTEALSSNEHPTLN</sequence>
<gene>
    <name evidence="2" type="ORF">SRO942_LOCUS46205</name>
    <name evidence="1" type="ORF">TMI583_LOCUS46363</name>
</gene>
<dbReference type="Proteomes" id="UP000682733">
    <property type="component" value="Unassembled WGS sequence"/>
</dbReference>